<name>A0A6N4R945_BLAVI</name>
<feature type="compositionally biased region" description="Acidic residues" evidence="3">
    <location>
        <begin position="272"/>
        <end position="283"/>
    </location>
</feature>
<gene>
    <name evidence="4" type="ORF">DI628_08795</name>
</gene>
<evidence type="ECO:0000313" key="5">
    <source>
        <dbReference type="Proteomes" id="UP000320948"/>
    </source>
</evidence>
<dbReference type="Proteomes" id="UP000320948">
    <property type="component" value="Unassembled WGS sequence"/>
</dbReference>
<keyword evidence="2" id="KW-0653">Protein transport</keyword>
<dbReference type="PANTHER" id="PTHR34982">
    <property type="entry name" value="YOP PROTEINS TRANSLOCATION PROTEIN L"/>
    <property type="match status" value="1"/>
</dbReference>
<protein>
    <submittedName>
        <fullName evidence="4">Uncharacterized protein</fullName>
    </submittedName>
</protein>
<proteinExistence type="predicted"/>
<sequence>MSSTPPNTPSYAKFGFDTEFFELVQGQKGAPSVVAPSSPQQKAQLEEIRRAGYDEGFAAGLAEGQMQAQADLAQIQQHLQNTLISLQKAVNEREEELLKQMLTLLRQTLHHVIGHAVRQYPAELFEHHLRTLLPLLGSNEALTLRLHPSARGYHEKLALPQASIMGMPMNVKSDPTLGPTDAVVEWANGGVENKLELHLKAIDELLSGAGAALLPVESRADLSPQPASQPEAAPASAGPIETQADASADAAPDDMESAAAKAARDRARQLLGDDDDDLVDALK</sequence>
<dbReference type="InterPro" id="IPR051472">
    <property type="entry name" value="T3SS_Stator/FliH"/>
</dbReference>
<reference evidence="4 5" key="1">
    <citation type="journal article" date="2017" name="Nat. Commun.">
        <title>In situ click chemistry generation of cyclooxygenase-2 inhibitors.</title>
        <authorList>
            <person name="Bhardwaj A."/>
            <person name="Kaur J."/>
            <person name="Wuest M."/>
            <person name="Wuest F."/>
        </authorList>
    </citation>
    <scope>NUCLEOTIDE SEQUENCE [LARGE SCALE GENOMIC DNA]</scope>
    <source>
        <strain evidence="4">S2_018_000_R2_106</strain>
    </source>
</reference>
<dbReference type="AlphaFoldDB" id="A0A6N4R945"/>
<dbReference type="GO" id="GO:0015031">
    <property type="term" value="P:protein transport"/>
    <property type="evidence" value="ECO:0007669"/>
    <property type="project" value="UniProtKB-KW"/>
</dbReference>
<feature type="region of interest" description="Disordered" evidence="3">
    <location>
        <begin position="220"/>
        <end position="283"/>
    </location>
</feature>
<comment type="caution">
    <text evidence="4">The sequence shown here is derived from an EMBL/GenBank/DDBJ whole genome shotgun (WGS) entry which is preliminary data.</text>
</comment>
<dbReference type="PANTHER" id="PTHR34982:SF1">
    <property type="entry name" value="FLAGELLAR ASSEMBLY PROTEIN FLIH"/>
    <property type="match status" value="1"/>
</dbReference>
<evidence type="ECO:0000256" key="3">
    <source>
        <dbReference type="SAM" id="MobiDB-lite"/>
    </source>
</evidence>
<dbReference type="EMBL" id="VAFM01000003">
    <property type="protein sequence ID" value="TKW60322.1"/>
    <property type="molecule type" value="Genomic_DNA"/>
</dbReference>
<dbReference type="GO" id="GO:0005829">
    <property type="term" value="C:cytosol"/>
    <property type="evidence" value="ECO:0007669"/>
    <property type="project" value="TreeGrafter"/>
</dbReference>
<organism evidence="4 5">
    <name type="scientific">Blastochloris viridis</name>
    <name type="common">Rhodopseudomonas viridis</name>
    <dbReference type="NCBI Taxonomy" id="1079"/>
    <lineage>
        <taxon>Bacteria</taxon>
        <taxon>Pseudomonadati</taxon>
        <taxon>Pseudomonadota</taxon>
        <taxon>Alphaproteobacteria</taxon>
        <taxon>Hyphomicrobiales</taxon>
        <taxon>Blastochloridaceae</taxon>
        <taxon>Blastochloris</taxon>
    </lineage>
</organism>
<accession>A0A6N4R945</accession>
<evidence type="ECO:0000313" key="4">
    <source>
        <dbReference type="EMBL" id="TKW60322.1"/>
    </source>
</evidence>
<evidence type="ECO:0000256" key="1">
    <source>
        <dbReference type="ARBA" id="ARBA00022448"/>
    </source>
</evidence>
<evidence type="ECO:0000256" key="2">
    <source>
        <dbReference type="ARBA" id="ARBA00022927"/>
    </source>
</evidence>
<keyword evidence="1" id="KW-0813">Transport</keyword>
<feature type="compositionally biased region" description="Low complexity" evidence="3">
    <location>
        <begin position="223"/>
        <end position="250"/>
    </location>
</feature>